<dbReference type="GO" id="GO:0016020">
    <property type="term" value="C:membrane"/>
    <property type="evidence" value="ECO:0007669"/>
    <property type="project" value="UniProtKB-SubCell"/>
</dbReference>
<evidence type="ECO:0000313" key="8">
    <source>
        <dbReference type="Proteomes" id="UP001283361"/>
    </source>
</evidence>
<comment type="subcellular location">
    <subcellularLocation>
        <location evidence="1">Membrane</location>
    </subcellularLocation>
</comment>
<gene>
    <name evidence="7" type="ORF">RRG08_056447</name>
</gene>
<evidence type="ECO:0000313" key="7">
    <source>
        <dbReference type="EMBL" id="KAK3766516.1"/>
    </source>
</evidence>
<dbReference type="InterPro" id="IPR017452">
    <property type="entry name" value="GPCR_Rhodpsn_7TM"/>
</dbReference>
<dbReference type="AlphaFoldDB" id="A0AAE1DDH2"/>
<accession>A0AAE1DDH2</accession>
<organism evidence="7 8">
    <name type="scientific">Elysia crispata</name>
    <name type="common">lettuce slug</name>
    <dbReference type="NCBI Taxonomy" id="231223"/>
    <lineage>
        <taxon>Eukaryota</taxon>
        <taxon>Metazoa</taxon>
        <taxon>Spiralia</taxon>
        <taxon>Lophotrochozoa</taxon>
        <taxon>Mollusca</taxon>
        <taxon>Gastropoda</taxon>
        <taxon>Heterobranchia</taxon>
        <taxon>Euthyneura</taxon>
        <taxon>Panpulmonata</taxon>
        <taxon>Sacoglossa</taxon>
        <taxon>Placobranchoidea</taxon>
        <taxon>Plakobranchidae</taxon>
        <taxon>Elysia</taxon>
    </lineage>
</organism>
<feature type="transmembrane region" description="Helical" evidence="5">
    <location>
        <begin position="71"/>
        <end position="92"/>
    </location>
</feature>
<keyword evidence="4 5" id="KW-0472">Membrane</keyword>
<keyword evidence="3 5" id="KW-1133">Transmembrane helix</keyword>
<keyword evidence="2 5" id="KW-0812">Transmembrane</keyword>
<comment type="caution">
    <text evidence="7">The sequence shown here is derived from an EMBL/GenBank/DDBJ whole genome shotgun (WGS) entry which is preliminary data.</text>
</comment>
<feature type="transmembrane region" description="Helical" evidence="5">
    <location>
        <begin position="29"/>
        <end position="59"/>
    </location>
</feature>
<dbReference type="Gene3D" id="1.20.1070.10">
    <property type="entry name" value="Rhodopsin 7-helix transmembrane proteins"/>
    <property type="match status" value="1"/>
</dbReference>
<dbReference type="PROSITE" id="PS50262">
    <property type="entry name" value="G_PROTEIN_RECEP_F1_2"/>
    <property type="match status" value="1"/>
</dbReference>
<sequence>MKQNFYNGSGPEADLTISESTSLDQMRQLLVVIPALSWALLFIGTVGITGNILTVLIYVKLGFAETINISYVALAVSDLCCILSSMVAGFCFSPAMQALLRHFRFQVDLAKFTNFTGYWPQFAFSRTTAFLTAWISLERCLCVLFPTRVRLIITRKVTKIVITAIFVIGCCPVVLAYVGMETGWSFNPSTNTTILLIFYSFEGDDNIFQGTAIILYGAVYSLLSWIMVTTCTIFLIIKLREGARWRKANAPVFSEGNRGFQNNQRNDNWRENRITRTVVMIACVFIVCSFPISINSLVSLAIREKYSLYGSLRSLHMVMGAISLLLGQINSSSNIVFYTITGAKFRSTLKQLFMKTYYRR</sequence>
<evidence type="ECO:0000256" key="1">
    <source>
        <dbReference type="ARBA" id="ARBA00004370"/>
    </source>
</evidence>
<feature type="transmembrane region" description="Helical" evidence="5">
    <location>
        <begin position="213"/>
        <end position="237"/>
    </location>
</feature>
<dbReference type="PANTHER" id="PTHR46641">
    <property type="entry name" value="FMRFAMIDE RECEPTOR-RELATED"/>
    <property type="match status" value="1"/>
</dbReference>
<evidence type="ECO:0000256" key="4">
    <source>
        <dbReference type="ARBA" id="ARBA00023136"/>
    </source>
</evidence>
<dbReference type="InterPro" id="IPR000276">
    <property type="entry name" value="GPCR_Rhodpsn"/>
</dbReference>
<evidence type="ECO:0000256" key="5">
    <source>
        <dbReference type="SAM" id="Phobius"/>
    </source>
</evidence>
<protein>
    <recommendedName>
        <fullName evidence="6">G-protein coupled receptors family 1 profile domain-containing protein</fullName>
    </recommendedName>
</protein>
<dbReference type="PANTHER" id="PTHR46641:SF2">
    <property type="entry name" value="FMRFAMIDE RECEPTOR"/>
    <property type="match status" value="1"/>
</dbReference>
<dbReference type="Proteomes" id="UP001283361">
    <property type="component" value="Unassembled WGS sequence"/>
</dbReference>
<feature type="transmembrane region" description="Helical" evidence="5">
    <location>
        <begin position="160"/>
        <end position="180"/>
    </location>
</feature>
<dbReference type="InterPro" id="IPR052954">
    <property type="entry name" value="GPCR-Ligand_Int"/>
</dbReference>
<name>A0AAE1DDH2_9GAST</name>
<evidence type="ECO:0000256" key="3">
    <source>
        <dbReference type="ARBA" id="ARBA00022989"/>
    </source>
</evidence>
<reference evidence="7" key="1">
    <citation type="journal article" date="2023" name="G3 (Bethesda)">
        <title>A reference genome for the long-term kleptoplast-retaining sea slug Elysia crispata morphotype clarki.</title>
        <authorList>
            <person name="Eastman K.E."/>
            <person name="Pendleton A.L."/>
            <person name="Shaikh M.A."/>
            <person name="Suttiyut T."/>
            <person name="Ogas R."/>
            <person name="Tomko P."/>
            <person name="Gavelis G."/>
            <person name="Widhalm J.R."/>
            <person name="Wisecaver J.H."/>
        </authorList>
    </citation>
    <scope>NUCLEOTIDE SEQUENCE</scope>
    <source>
        <strain evidence="7">ECLA1</strain>
    </source>
</reference>
<feature type="transmembrane region" description="Helical" evidence="5">
    <location>
        <begin position="314"/>
        <end position="340"/>
    </location>
</feature>
<dbReference type="PRINTS" id="PR00237">
    <property type="entry name" value="GPCRRHODOPSN"/>
</dbReference>
<evidence type="ECO:0000259" key="6">
    <source>
        <dbReference type="PROSITE" id="PS50262"/>
    </source>
</evidence>
<feature type="domain" description="G-protein coupled receptors family 1 profile" evidence="6">
    <location>
        <begin position="50"/>
        <end position="338"/>
    </location>
</feature>
<proteinExistence type="predicted"/>
<dbReference type="SUPFAM" id="SSF81321">
    <property type="entry name" value="Family A G protein-coupled receptor-like"/>
    <property type="match status" value="1"/>
</dbReference>
<dbReference type="Pfam" id="PF00001">
    <property type="entry name" value="7tm_1"/>
    <property type="match status" value="1"/>
</dbReference>
<feature type="transmembrane region" description="Helical" evidence="5">
    <location>
        <begin position="278"/>
        <end position="302"/>
    </location>
</feature>
<dbReference type="GO" id="GO:0004930">
    <property type="term" value="F:G protein-coupled receptor activity"/>
    <property type="evidence" value="ECO:0007669"/>
    <property type="project" value="InterPro"/>
</dbReference>
<dbReference type="EMBL" id="JAWDGP010004214">
    <property type="protein sequence ID" value="KAK3766516.1"/>
    <property type="molecule type" value="Genomic_DNA"/>
</dbReference>
<keyword evidence="8" id="KW-1185">Reference proteome</keyword>
<evidence type="ECO:0000256" key="2">
    <source>
        <dbReference type="ARBA" id="ARBA00022692"/>
    </source>
</evidence>